<dbReference type="GO" id="GO:0006355">
    <property type="term" value="P:regulation of DNA-templated transcription"/>
    <property type="evidence" value="ECO:0007669"/>
    <property type="project" value="InterPro"/>
</dbReference>
<evidence type="ECO:0000256" key="10">
    <source>
        <dbReference type="SAM" id="MobiDB-lite"/>
    </source>
</evidence>
<keyword evidence="3" id="KW-0963">Cytoplasm</keyword>
<keyword evidence="13" id="KW-1185">Reference proteome</keyword>
<accession>A0A8I6S7H7</accession>
<keyword evidence="4" id="KW-1017">Isopeptide bond</keyword>
<evidence type="ECO:0000256" key="3">
    <source>
        <dbReference type="ARBA" id="ARBA00022490"/>
    </source>
</evidence>
<dbReference type="AlphaFoldDB" id="A0A8I6S7H7"/>
<evidence type="ECO:0000256" key="2">
    <source>
        <dbReference type="ARBA" id="ARBA00004496"/>
    </source>
</evidence>
<proteinExistence type="predicted"/>
<evidence type="ECO:0000256" key="8">
    <source>
        <dbReference type="ARBA" id="ARBA00023163"/>
    </source>
</evidence>
<feature type="region of interest" description="Disordered" evidence="10">
    <location>
        <begin position="241"/>
        <end position="269"/>
    </location>
</feature>
<dbReference type="PANTHER" id="PTHR31169">
    <property type="entry name" value="OS05G0300700 PROTEIN"/>
    <property type="match status" value="1"/>
</dbReference>
<dbReference type="PANTHER" id="PTHR31169:SF8">
    <property type="entry name" value="ZINC-FINGER DOMAIN OF MONOAMINE-OXIDASE A REPRESSOR R1 PROTEIN"/>
    <property type="match status" value="1"/>
</dbReference>
<dbReference type="GeneID" id="106673047"/>
<reference evidence="12" key="1">
    <citation type="submission" date="2022-01" db="UniProtKB">
        <authorList>
            <consortium name="EnsemblMetazoa"/>
        </authorList>
    </citation>
    <scope>IDENTIFICATION</scope>
</reference>
<evidence type="ECO:0000259" key="11">
    <source>
        <dbReference type="Pfam" id="PF10497"/>
    </source>
</evidence>
<evidence type="ECO:0000256" key="6">
    <source>
        <dbReference type="ARBA" id="ARBA00022843"/>
    </source>
</evidence>
<dbReference type="OrthoDB" id="298344at2759"/>
<comment type="subcellular location">
    <subcellularLocation>
        <location evidence="2">Cytoplasm</location>
    </subcellularLocation>
    <subcellularLocation>
        <location evidence="1">Nucleus</location>
    </subcellularLocation>
</comment>
<dbReference type="RefSeq" id="XP_014260457.1">
    <property type="nucleotide sequence ID" value="XM_014404971.2"/>
</dbReference>
<dbReference type="Pfam" id="PF10497">
    <property type="entry name" value="zf-4CXXC_R1"/>
    <property type="match status" value="1"/>
</dbReference>
<protein>
    <recommendedName>
        <fullName evidence="11">Zinc-finger domain-containing protein</fullName>
    </recommendedName>
</protein>
<evidence type="ECO:0000313" key="12">
    <source>
        <dbReference type="EnsemblMetazoa" id="XP_014260457.1"/>
    </source>
</evidence>
<dbReference type="EnsemblMetazoa" id="XM_014404971.2">
    <property type="protein sequence ID" value="XP_014260457.1"/>
    <property type="gene ID" value="LOC106673047"/>
</dbReference>
<dbReference type="InterPro" id="IPR018866">
    <property type="entry name" value="Znf-4CXXC_R1"/>
</dbReference>
<evidence type="ECO:0000256" key="7">
    <source>
        <dbReference type="ARBA" id="ARBA00023015"/>
    </source>
</evidence>
<keyword evidence="7" id="KW-0805">Transcription regulation</keyword>
<keyword evidence="5" id="KW-0597">Phosphoprotein</keyword>
<evidence type="ECO:0000313" key="13">
    <source>
        <dbReference type="Proteomes" id="UP000494040"/>
    </source>
</evidence>
<dbReference type="InterPro" id="IPR040221">
    <property type="entry name" value="CDCA7/CDA7L"/>
</dbReference>
<dbReference type="GO" id="GO:0005737">
    <property type="term" value="C:cytoplasm"/>
    <property type="evidence" value="ECO:0007669"/>
    <property type="project" value="UniProtKB-SubCell"/>
</dbReference>
<sequence>MAEEESEYESIRRKNLEEFKLEFEKQFGKIEKIPQEEFSVLPIPKKPRKYKNAVVRSSLPCRMSLRNKAERPNLSLDEAENILEHCEYKLNNTRKRRAMPVISLRRIPVPNMKLPEEITESDIKNICYKSAGKKYDTVNGTTCHQCRQKTADTKSICRSPHCNGVRGQFCGFCLLHRYGEDVAIVIKKEDWSCPPCRNICNCSICRTRLGKRPTGILAPLVLSKGYSNVKDFLFEKEPLDSDDEVHSSSDESDFLGFSCSDDESDFEGF</sequence>
<evidence type="ECO:0000256" key="9">
    <source>
        <dbReference type="ARBA" id="ARBA00023242"/>
    </source>
</evidence>
<keyword evidence="8" id="KW-0804">Transcription</keyword>
<dbReference type="Proteomes" id="UP000494040">
    <property type="component" value="Unassembled WGS sequence"/>
</dbReference>
<organism evidence="12 13">
    <name type="scientific">Cimex lectularius</name>
    <name type="common">Bed bug</name>
    <name type="synonym">Acanthia lectularia</name>
    <dbReference type="NCBI Taxonomy" id="79782"/>
    <lineage>
        <taxon>Eukaryota</taxon>
        <taxon>Metazoa</taxon>
        <taxon>Ecdysozoa</taxon>
        <taxon>Arthropoda</taxon>
        <taxon>Hexapoda</taxon>
        <taxon>Insecta</taxon>
        <taxon>Pterygota</taxon>
        <taxon>Neoptera</taxon>
        <taxon>Paraneoptera</taxon>
        <taxon>Hemiptera</taxon>
        <taxon>Heteroptera</taxon>
        <taxon>Panheteroptera</taxon>
        <taxon>Cimicomorpha</taxon>
        <taxon>Cimicidae</taxon>
        <taxon>Cimex</taxon>
    </lineage>
</organism>
<evidence type="ECO:0000256" key="5">
    <source>
        <dbReference type="ARBA" id="ARBA00022553"/>
    </source>
</evidence>
<keyword evidence="9" id="KW-0539">Nucleus</keyword>
<evidence type="ECO:0000256" key="4">
    <source>
        <dbReference type="ARBA" id="ARBA00022499"/>
    </source>
</evidence>
<keyword evidence="6" id="KW-0832">Ubl conjugation</keyword>
<evidence type="ECO:0000256" key="1">
    <source>
        <dbReference type="ARBA" id="ARBA00004123"/>
    </source>
</evidence>
<dbReference type="GO" id="GO:0005634">
    <property type="term" value="C:nucleus"/>
    <property type="evidence" value="ECO:0007669"/>
    <property type="project" value="UniProtKB-SubCell"/>
</dbReference>
<name>A0A8I6S7H7_CIMLE</name>
<feature type="domain" description="Zinc-finger" evidence="11">
    <location>
        <begin position="135"/>
        <end position="233"/>
    </location>
</feature>
<dbReference type="KEGG" id="clec:106673047"/>
<feature type="compositionally biased region" description="Acidic residues" evidence="10">
    <location>
        <begin position="260"/>
        <end position="269"/>
    </location>
</feature>